<dbReference type="AlphaFoldDB" id="A0A1Y2ER52"/>
<comment type="subcellular location">
    <subcellularLocation>
        <location evidence="1">Cytoplasm</location>
    </subcellularLocation>
</comment>
<name>A0A1Y2ER52_9BASI</name>
<dbReference type="InterPro" id="IPR001180">
    <property type="entry name" value="CNH_dom"/>
</dbReference>
<evidence type="ECO:0000256" key="2">
    <source>
        <dbReference type="ARBA" id="ARBA00022448"/>
    </source>
</evidence>
<dbReference type="EMBL" id="MCGR01000043">
    <property type="protein sequence ID" value="ORY74073.1"/>
    <property type="molecule type" value="Genomic_DNA"/>
</dbReference>
<dbReference type="InParanoid" id="A0A1Y2ER52"/>
<evidence type="ECO:0000256" key="5">
    <source>
        <dbReference type="SAM" id="MobiDB-lite"/>
    </source>
</evidence>
<dbReference type="GO" id="GO:0016020">
    <property type="term" value="C:membrane"/>
    <property type="evidence" value="ECO:0007669"/>
    <property type="project" value="TreeGrafter"/>
</dbReference>
<keyword evidence="2" id="KW-0813">Transport</keyword>
<comment type="caution">
    <text evidence="7">The sequence shown here is derived from an EMBL/GenBank/DDBJ whole genome shotgun (WGS) entry which is preliminary data.</text>
</comment>
<dbReference type="PROSITE" id="PS50219">
    <property type="entry name" value="CNH"/>
    <property type="match status" value="1"/>
</dbReference>
<dbReference type="GO" id="GO:0005737">
    <property type="term" value="C:cytoplasm"/>
    <property type="evidence" value="ECO:0007669"/>
    <property type="project" value="UniProtKB-SubCell"/>
</dbReference>
<proteinExistence type="predicted"/>
<evidence type="ECO:0000256" key="3">
    <source>
        <dbReference type="ARBA" id="ARBA00022490"/>
    </source>
</evidence>
<organism evidence="7 8">
    <name type="scientific">Leucosporidium creatinivorum</name>
    <dbReference type="NCBI Taxonomy" id="106004"/>
    <lineage>
        <taxon>Eukaryota</taxon>
        <taxon>Fungi</taxon>
        <taxon>Dikarya</taxon>
        <taxon>Basidiomycota</taxon>
        <taxon>Pucciniomycotina</taxon>
        <taxon>Microbotryomycetes</taxon>
        <taxon>Leucosporidiales</taxon>
        <taxon>Leucosporidium</taxon>
    </lineage>
</organism>
<dbReference type="STRING" id="106004.A0A1Y2ER52"/>
<evidence type="ECO:0000313" key="8">
    <source>
        <dbReference type="Proteomes" id="UP000193467"/>
    </source>
</evidence>
<dbReference type="OrthoDB" id="10258882at2759"/>
<evidence type="ECO:0000256" key="4">
    <source>
        <dbReference type="ARBA" id="ARBA00022927"/>
    </source>
</evidence>
<keyword evidence="8" id="KW-1185">Reference proteome</keyword>
<evidence type="ECO:0000259" key="6">
    <source>
        <dbReference type="PROSITE" id="PS50219"/>
    </source>
</evidence>
<dbReference type="Pfam" id="PF10366">
    <property type="entry name" value="Vps39_1"/>
    <property type="match status" value="1"/>
</dbReference>
<protein>
    <recommendedName>
        <fullName evidence="6">CNH domain-containing protein</fullName>
    </recommendedName>
</protein>
<dbReference type="GO" id="GO:0006914">
    <property type="term" value="P:autophagy"/>
    <property type="evidence" value="ECO:0007669"/>
    <property type="project" value="TreeGrafter"/>
</dbReference>
<feature type="compositionally biased region" description="Low complexity" evidence="5">
    <location>
        <begin position="1"/>
        <end position="15"/>
    </location>
</feature>
<reference evidence="7 8" key="1">
    <citation type="submission" date="2016-07" db="EMBL/GenBank/DDBJ databases">
        <title>Pervasive Adenine N6-methylation of Active Genes in Fungi.</title>
        <authorList>
            <consortium name="DOE Joint Genome Institute"/>
            <person name="Mondo S.J."/>
            <person name="Dannebaum R.O."/>
            <person name="Kuo R.C."/>
            <person name="Labutti K."/>
            <person name="Haridas S."/>
            <person name="Kuo A."/>
            <person name="Salamov A."/>
            <person name="Ahrendt S.R."/>
            <person name="Lipzen A."/>
            <person name="Sullivan W."/>
            <person name="Andreopoulos W.B."/>
            <person name="Clum A."/>
            <person name="Lindquist E."/>
            <person name="Daum C."/>
            <person name="Ramamoorthy G.K."/>
            <person name="Gryganskyi A."/>
            <person name="Culley D."/>
            <person name="Magnuson J.K."/>
            <person name="James T.Y."/>
            <person name="O'Malley M.A."/>
            <person name="Stajich J.E."/>
            <person name="Spatafora J.W."/>
            <person name="Visel A."/>
            <person name="Grigoriev I.V."/>
        </authorList>
    </citation>
    <scope>NUCLEOTIDE SEQUENCE [LARGE SCALE GENOMIC DNA]</scope>
    <source>
        <strain evidence="7 8">62-1032</strain>
    </source>
</reference>
<feature type="domain" description="CNH" evidence="6">
    <location>
        <begin position="1"/>
        <end position="291"/>
    </location>
</feature>
<dbReference type="InterPro" id="IPR019452">
    <property type="entry name" value="VPS39/TGF_beta_rcpt-assoc_1"/>
</dbReference>
<keyword evidence="4" id="KW-0653">Protein transport</keyword>
<gene>
    <name evidence="7" type="ORF">BCR35DRAFT_293491</name>
</gene>
<accession>A0A1Y2ER52</accession>
<sequence length="1035" mass="112562">MSPRAASPASSGGRRTPTSPSLREVCALDLAEEIASPARKTADGIALLARLDKAVLLSEGILTFHSLSSLTPLSVHAFPALRGVRTFSLDQDELAGGGSPDAMHICAITKRTLHLLKVTNEGVTRLKDLPLPGGAFISVLRRGYVCIADVEMYSIIDLENAHALPLLPISQEPNNDARPLSTSSTASTPPPPAGVDPRQRPALACAAANEFLVASHTGSTTLGVFIAETGEPCRGTLEWASNLRSLVVDPLYSIALLHNNTIEIHSLHTQEIVQVVSLPTSSSPLALQPRSLFYSHSGIDLGSATGGNKVELVSVPLLPSSVPAWPTTPTRRHRSSMSSSSGMGQQDKGKGKGTAIKTLVIGKNSLYALTPLTLVVQADALMEKGRVEEALAMADQVEKAGSGGVAANPELAYVYLRAAYHQLSATLFQDAFNLFLRSQCDPRLVVRMFPDLREPLISDKDEVDVCQGVKAEVLEGKTVDDYIMANLTRNYSPHLKPDVETAPPTMELRAMLGTTARDCVSSYLTKWRRARKEGKAGLSGANDSRKVDMVVDTTLVRLLAEEGRSADLVVLLAEPNDCVFQQVEPALHKAGLYQVLTSLLLQKGEVVKTLEIWTKIVEGTYVDESFKNGLQQIFDLLWKTKDKAIVERFGLWLLQRDRALGLKLFSDPKQTLTFETRDLFSKIRAVDGDAADQYLEGAVLQERDTDSRLHADLVKRYIDRLAELLGDSTTKSHHRDQESDYATLLSTSPSPPPSFLSFLVSRYSSDSPNAQFDRVRLKAILFLGASSKYDVTAMKKELEEMEVKGLRGLTLERAIVYGKLNLDRQALSLLLHTLHDLTSAEAYSHQAGDPLLPTDVAAAAAVLALPSSSSSTKRKKGGSAKKEVELEERRKSLARLLVEMCLVGREGEEKVESEGARKEMARILETQAMHLDTLEVLPAIPSSWPLALLTPFLAGTLRRSLHSHQEASLLKALAVSQNFAVTERLGDLQIRMGGTLEEGDGSAPKMEPVIKLVEKKGREKGYSVGSDEAVELDLR</sequence>
<dbReference type="Proteomes" id="UP000193467">
    <property type="component" value="Unassembled WGS sequence"/>
</dbReference>
<feature type="region of interest" description="Disordered" evidence="5">
    <location>
        <begin position="323"/>
        <end position="351"/>
    </location>
</feature>
<feature type="region of interest" description="Disordered" evidence="5">
    <location>
        <begin position="729"/>
        <end position="748"/>
    </location>
</feature>
<feature type="region of interest" description="Disordered" evidence="5">
    <location>
        <begin position="1"/>
        <end position="21"/>
    </location>
</feature>
<dbReference type="PANTHER" id="PTHR12894:SF27">
    <property type="entry name" value="TRANSFORMING GROWTH FACTOR-BETA RECEPTOR-ASSOCIATED PROTEIN 1"/>
    <property type="match status" value="1"/>
</dbReference>
<evidence type="ECO:0000313" key="7">
    <source>
        <dbReference type="EMBL" id="ORY74073.1"/>
    </source>
</evidence>
<dbReference type="GO" id="GO:0034058">
    <property type="term" value="P:endosomal vesicle fusion"/>
    <property type="evidence" value="ECO:0007669"/>
    <property type="project" value="TreeGrafter"/>
</dbReference>
<feature type="compositionally biased region" description="Low complexity" evidence="5">
    <location>
        <begin position="336"/>
        <end position="346"/>
    </location>
</feature>
<evidence type="ECO:0000256" key="1">
    <source>
        <dbReference type="ARBA" id="ARBA00004496"/>
    </source>
</evidence>
<dbReference type="GO" id="GO:0015031">
    <property type="term" value="P:protein transport"/>
    <property type="evidence" value="ECO:0007669"/>
    <property type="project" value="UniProtKB-KW"/>
</dbReference>
<keyword evidence="3" id="KW-0963">Cytoplasm</keyword>
<dbReference type="Pfam" id="PF00780">
    <property type="entry name" value="CNH"/>
    <property type="match status" value="1"/>
</dbReference>
<dbReference type="InterPro" id="IPR032914">
    <property type="entry name" value="Vam6/VPS39/TRAP1"/>
</dbReference>
<dbReference type="PANTHER" id="PTHR12894">
    <property type="entry name" value="CNH DOMAIN CONTAINING"/>
    <property type="match status" value="1"/>
</dbReference>
<feature type="region of interest" description="Disordered" evidence="5">
    <location>
        <begin position="172"/>
        <end position="199"/>
    </location>
</feature>